<evidence type="ECO:0000313" key="1">
    <source>
        <dbReference type="EMBL" id="CCQ62140.1"/>
    </source>
</evidence>
<accession>T2JA99</accession>
<sequence>MGQIINLPEGSEMACKVKQKKIVSSAYLI</sequence>
<evidence type="ECO:0000313" key="2">
    <source>
        <dbReference type="Proteomes" id="UP000018198"/>
    </source>
</evidence>
<comment type="caution">
    <text evidence="1">The sequence shown here is derived from an EMBL/GenBank/DDBJ whole genome shotgun (WGS) entry which is preliminary data.</text>
</comment>
<protein>
    <submittedName>
        <fullName evidence="1">Uncharacterized protein</fullName>
    </submittedName>
</protein>
<name>T2JA99_CROWT</name>
<organism evidence="1 2">
    <name type="scientific">Crocosphaera watsonii WH 0401</name>
    <dbReference type="NCBI Taxonomy" id="555881"/>
    <lineage>
        <taxon>Bacteria</taxon>
        <taxon>Bacillati</taxon>
        <taxon>Cyanobacteriota</taxon>
        <taxon>Cyanophyceae</taxon>
        <taxon>Oscillatoriophycideae</taxon>
        <taxon>Chroococcales</taxon>
        <taxon>Aphanothecaceae</taxon>
        <taxon>Crocosphaera</taxon>
    </lineage>
</organism>
<dbReference type="EMBL" id="CAQM01000455">
    <property type="protein sequence ID" value="CCQ62140.1"/>
    <property type="molecule type" value="Genomic_DNA"/>
</dbReference>
<reference evidence="1 2" key="2">
    <citation type="submission" date="2013-09" db="EMBL/GenBank/DDBJ databases">
        <title>Whole genome comparison of six Crocosphaera watsonii strains with differing phenotypes.</title>
        <authorList>
            <person name="Bench S.R."/>
            <person name="Heller P."/>
            <person name="Frank I."/>
            <person name="Arciniega M."/>
            <person name="Shilova I.N."/>
            <person name="Zehr J.P."/>
        </authorList>
    </citation>
    <scope>NUCLEOTIDE SEQUENCE [LARGE SCALE GENOMIC DNA]</scope>
    <source>
        <strain evidence="1 2">WH 0401</strain>
    </source>
</reference>
<gene>
    <name evidence="1" type="ORF">CWATWH0401_1895</name>
</gene>
<dbReference type="Proteomes" id="UP000018198">
    <property type="component" value="Unassembled WGS sequence"/>
</dbReference>
<dbReference type="AlphaFoldDB" id="T2JA99"/>
<reference evidence="1 2" key="1">
    <citation type="submission" date="2013-01" db="EMBL/GenBank/DDBJ databases">
        <authorList>
            <person name="Bench S."/>
        </authorList>
    </citation>
    <scope>NUCLEOTIDE SEQUENCE [LARGE SCALE GENOMIC DNA]</scope>
    <source>
        <strain evidence="1 2">WH 0401</strain>
    </source>
</reference>
<proteinExistence type="predicted"/>